<evidence type="ECO:0000313" key="9">
    <source>
        <dbReference type="EMBL" id="SCG77597.1"/>
    </source>
</evidence>
<evidence type="ECO:0000259" key="8">
    <source>
        <dbReference type="PROSITE" id="PS50850"/>
    </source>
</evidence>
<dbReference type="InterPro" id="IPR036259">
    <property type="entry name" value="MFS_trans_sf"/>
</dbReference>
<dbReference type="Gene3D" id="1.20.1250.20">
    <property type="entry name" value="MFS general substrate transporter like domains"/>
    <property type="match status" value="1"/>
</dbReference>
<proteinExistence type="predicted"/>
<keyword evidence="10" id="KW-1185">Reference proteome</keyword>
<keyword evidence="2" id="KW-0813">Transport</keyword>
<name>A0A1C5K492_9ACTN</name>
<dbReference type="EMBL" id="LT607750">
    <property type="protein sequence ID" value="SCG77597.1"/>
    <property type="molecule type" value="Genomic_DNA"/>
</dbReference>
<dbReference type="AlphaFoldDB" id="A0A1C5K492"/>
<dbReference type="PROSITE" id="PS50850">
    <property type="entry name" value="MFS"/>
    <property type="match status" value="1"/>
</dbReference>
<gene>
    <name evidence="9" type="ORF">GA0070609_5423</name>
</gene>
<dbReference type="CDD" id="cd06173">
    <property type="entry name" value="MFS_MefA_like"/>
    <property type="match status" value="1"/>
</dbReference>
<evidence type="ECO:0000256" key="3">
    <source>
        <dbReference type="ARBA" id="ARBA00022475"/>
    </source>
</evidence>
<dbReference type="InterPro" id="IPR010290">
    <property type="entry name" value="TM_effector"/>
</dbReference>
<dbReference type="PANTHER" id="PTHR23513">
    <property type="entry name" value="INTEGRAL MEMBRANE EFFLUX PROTEIN-RELATED"/>
    <property type="match status" value="1"/>
</dbReference>
<dbReference type="GO" id="GO:0022857">
    <property type="term" value="F:transmembrane transporter activity"/>
    <property type="evidence" value="ECO:0007669"/>
    <property type="project" value="InterPro"/>
</dbReference>
<feature type="transmembrane region" description="Helical" evidence="7">
    <location>
        <begin position="21"/>
        <end position="46"/>
    </location>
</feature>
<evidence type="ECO:0000256" key="6">
    <source>
        <dbReference type="ARBA" id="ARBA00023136"/>
    </source>
</evidence>
<comment type="subcellular location">
    <subcellularLocation>
        <location evidence="1">Cell membrane</location>
        <topology evidence="1">Multi-pass membrane protein</topology>
    </subcellularLocation>
</comment>
<evidence type="ECO:0000313" key="10">
    <source>
        <dbReference type="Proteomes" id="UP000198217"/>
    </source>
</evidence>
<feature type="transmembrane region" description="Helical" evidence="7">
    <location>
        <begin position="263"/>
        <end position="283"/>
    </location>
</feature>
<feature type="domain" description="Major facilitator superfamily (MFS) profile" evidence="8">
    <location>
        <begin position="228"/>
        <end position="407"/>
    </location>
</feature>
<feature type="transmembrane region" description="Helical" evidence="7">
    <location>
        <begin position="229"/>
        <end position="257"/>
    </location>
</feature>
<feature type="transmembrane region" description="Helical" evidence="7">
    <location>
        <begin position="317"/>
        <end position="338"/>
    </location>
</feature>
<feature type="transmembrane region" description="Helical" evidence="7">
    <location>
        <begin position="385"/>
        <end position="404"/>
    </location>
</feature>
<sequence>MSGTITEVECETSKARRGFGALWGSTAVSSVGDGAYVAAAPLLAAFLTRDPIGVAVVSAAAAAPWFLVGFWSGAIVDRFPRRSVMVASELVRAVALAALVALILADRASIPFLAATSFLVVTGQCFSDAAAQAMLPHVVGRSQDGLAKANGRLFASDTVGKSLVGPPLGGLAFSAAPWAPFALDSASFVASAALVAKVPSPPPPKSARTQTVTAAVKEGFRYLLSNRTLLLLAFCLTVYNLAYNLAAATLVLFATSILHVSDFGFGLLIASAAVGAAVTGWVSAPLVRFLTLKGAVVAACLVQGMAWLGIAATTSPWIAGGAFVLLGATSTLVTVAVVSARQQLAPDHLLGRVVSAFRLIGNGAAPIGSMLGGLVATSAGLRAPMVAAAAFTAAAVAVLAALLFGRR</sequence>
<keyword evidence="3" id="KW-1003">Cell membrane</keyword>
<dbReference type="Pfam" id="PF05977">
    <property type="entry name" value="MFS_3"/>
    <property type="match status" value="1"/>
</dbReference>
<feature type="transmembrane region" description="Helical" evidence="7">
    <location>
        <begin position="52"/>
        <end position="72"/>
    </location>
</feature>
<feature type="transmembrane region" description="Helical" evidence="7">
    <location>
        <begin position="359"/>
        <end position="379"/>
    </location>
</feature>
<evidence type="ECO:0000256" key="1">
    <source>
        <dbReference type="ARBA" id="ARBA00004651"/>
    </source>
</evidence>
<dbReference type="SUPFAM" id="SSF103473">
    <property type="entry name" value="MFS general substrate transporter"/>
    <property type="match status" value="1"/>
</dbReference>
<protein>
    <submittedName>
        <fullName evidence="9">Transmembrane secretion effector</fullName>
    </submittedName>
</protein>
<feature type="transmembrane region" description="Helical" evidence="7">
    <location>
        <begin position="290"/>
        <end position="311"/>
    </location>
</feature>
<evidence type="ECO:0000256" key="5">
    <source>
        <dbReference type="ARBA" id="ARBA00022989"/>
    </source>
</evidence>
<keyword evidence="5 7" id="KW-1133">Transmembrane helix</keyword>
<keyword evidence="4 7" id="KW-0812">Transmembrane</keyword>
<dbReference type="PANTHER" id="PTHR23513:SF6">
    <property type="entry name" value="MAJOR FACILITATOR SUPERFAMILY ASSOCIATED DOMAIN-CONTAINING PROTEIN"/>
    <property type="match status" value="1"/>
</dbReference>
<organism evidence="9 10">
    <name type="scientific">Micromonospora echinaurantiaca</name>
    <dbReference type="NCBI Taxonomy" id="47857"/>
    <lineage>
        <taxon>Bacteria</taxon>
        <taxon>Bacillati</taxon>
        <taxon>Actinomycetota</taxon>
        <taxon>Actinomycetes</taxon>
        <taxon>Micromonosporales</taxon>
        <taxon>Micromonosporaceae</taxon>
        <taxon>Micromonospora</taxon>
    </lineage>
</organism>
<reference evidence="9 10" key="1">
    <citation type="submission" date="2016-06" db="EMBL/GenBank/DDBJ databases">
        <authorList>
            <person name="Kjaerup R.B."/>
            <person name="Dalgaard T.S."/>
            <person name="Juul-Madsen H.R."/>
        </authorList>
    </citation>
    <scope>NUCLEOTIDE SEQUENCE [LARGE SCALE GENOMIC DNA]</scope>
    <source>
        <strain evidence="9 10">DSM 43904</strain>
    </source>
</reference>
<dbReference type="InterPro" id="IPR020846">
    <property type="entry name" value="MFS_dom"/>
</dbReference>
<evidence type="ECO:0000256" key="4">
    <source>
        <dbReference type="ARBA" id="ARBA00022692"/>
    </source>
</evidence>
<keyword evidence="6 7" id="KW-0472">Membrane</keyword>
<dbReference type="Proteomes" id="UP000198217">
    <property type="component" value="Chromosome I"/>
</dbReference>
<evidence type="ECO:0000256" key="7">
    <source>
        <dbReference type="SAM" id="Phobius"/>
    </source>
</evidence>
<accession>A0A1C5K492</accession>
<evidence type="ECO:0000256" key="2">
    <source>
        <dbReference type="ARBA" id="ARBA00022448"/>
    </source>
</evidence>
<dbReference type="GO" id="GO:0005886">
    <property type="term" value="C:plasma membrane"/>
    <property type="evidence" value="ECO:0007669"/>
    <property type="project" value="UniProtKB-SubCell"/>
</dbReference>
<dbReference type="RefSeq" id="WP_088996339.1">
    <property type="nucleotide sequence ID" value="NZ_LT607750.1"/>
</dbReference>